<dbReference type="InterPro" id="IPR000873">
    <property type="entry name" value="AMP-dep_synth/lig_dom"/>
</dbReference>
<evidence type="ECO:0000256" key="1">
    <source>
        <dbReference type="ARBA" id="ARBA00022598"/>
    </source>
</evidence>
<dbReference type="Gene3D" id="3.30.300.30">
    <property type="match status" value="1"/>
</dbReference>
<keyword evidence="1 4" id="KW-0436">Ligase</keyword>
<keyword evidence="5" id="KW-1185">Reference proteome</keyword>
<dbReference type="SUPFAM" id="SSF56801">
    <property type="entry name" value="Acetyl-CoA synthetase-like"/>
    <property type="match status" value="1"/>
</dbReference>
<dbReference type="InterPro" id="IPR042099">
    <property type="entry name" value="ANL_N_sf"/>
</dbReference>
<dbReference type="Pfam" id="PF00501">
    <property type="entry name" value="AMP-binding"/>
    <property type="match status" value="1"/>
</dbReference>
<evidence type="ECO:0000313" key="5">
    <source>
        <dbReference type="Proteomes" id="UP001515660"/>
    </source>
</evidence>
<dbReference type="PANTHER" id="PTHR43352:SF1">
    <property type="entry name" value="ANTHRANILATE--COA LIGASE"/>
    <property type="match status" value="1"/>
</dbReference>
<proteinExistence type="predicted"/>
<dbReference type="Gene3D" id="3.40.50.12780">
    <property type="entry name" value="N-terminal domain of ligase-like"/>
    <property type="match status" value="1"/>
</dbReference>
<dbReference type="EMBL" id="JAANHS010000007">
    <property type="protein sequence ID" value="NHB77304.1"/>
    <property type="molecule type" value="Genomic_DNA"/>
</dbReference>
<dbReference type="InterPro" id="IPR045851">
    <property type="entry name" value="AMP-bd_C_sf"/>
</dbReference>
<dbReference type="GO" id="GO:0016874">
    <property type="term" value="F:ligase activity"/>
    <property type="evidence" value="ECO:0007669"/>
    <property type="project" value="UniProtKB-KW"/>
</dbReference>
<evidence type="ECO:0000259" key="3">
    <source>
        <dbReference type="Pfam" id="PF00501"/>
    </source>
</evidence>
<protein>
    <submittedName>
        <fullName evidence="4">Acyl--CoA ligase</fullName>
    </submittedName>
</protein>
<accession>A0ABX0G7U9</accession>
<feature type="region of interest" description="Disordered" evidence="2">
    <location>
        <begin position="310"/>
        <end position="330"/>
    </location>
</feature>
<feature type="domain" description="AMP-dependent synthetase/ligase" evidence="3">
    <location>
        <begin position="31"/>
        <end position="366"/>
    </location>
</feature>
<gene>
    <name evidence="4" type="ORF">G8O29_11200</name>
</gene>
<dbReference type="Proteomes" id="UP001515660">
    <property type="component" value="Unassembled WGS sequence"/>
</dbReference>
<dbReference type="RefSeq" id="WP_166403326.1">
    <property type="nucleotide sequence ID" value="NZ_JAANHS010000007.1"/>
</dbReference>
<evidence type="ECO:0000313" key="4">
    <source>
        <dbReference type="EMBL" id="NHB77304.1"/>
    </source>
</evidence>
<name>A0ABX0G7U9_9RHOB</name>
<evidence type="ECO:0000256" key="2">
    <source>
        <dbReference type="SAM" id="MobiDB-lite"/>
    </source>
</evidence>
<organism evidence="4 5">
    <name type="scientific">Rhodobacter calidifons</name>
    <dbReference type="NCBI Taxonomy" id="2715277"/>
    <lineage>
        <taxon>Bacteria</taxon>
        <taxon>Pseudomonadati</taxon>
        <taxon>Pseudomonadota</taxon>
        <taxon>Alphaproteobacteria</taxon>
        <taxon>Rhodobacterales</taxon>
        <taxon>Rhodobacter group</taxon>
        <taxon>Rhodobacter</taxon>
    </lineage>
</organism>
<comment type="caution">
    <text evidence="4">The sequence shown here is derived from an EMBL/GenBank/DDBJ whole genome shotgun (WGS) entry which is preliminary data.</text>
</comment>
<dbReference type="PANTHER" id="PTHR43352">
    <property type="entry name" value="ACETYL-COA SYNTHETASE"/>
    <property type="match status" value="1"/>
</dbReference>
<sequence length="497" mass="52830">MLSEIDTRPFPVAPPAFNLAGHVLARASVLDKPALTLLHPEGDETLSYAELLRLTRGCAGALVAMGLAPGDRILLRLGNSLAFPILYLGAIWAGLVPVPTSAALTQGEITWLAALVRPRLIVAEPGIALPDHPAPLVPPDLAGWSRLPPADLHLGDPDREAYIVFTSGTSGAPMAVSHAHRAILARQTMHRHWEGLEEADRLLHAGALNWTYTLGTGLLDPWTVGATALIPAAGTPAPQLPALLARAGASILAAAPGVYRQLLRADLPPLPRLRHGLSAGESLPPALRRQWRDRTGTDLHEALGMSEVSTYLSGSPARPAPEGTSGYPQPGRHLAILDDAGHPVPRGTAGELAVSTADPGLMRHYLGHPPPQGPWFRTGDAAVMADDGAITHLGRRDDLLNAGGFRVSPAEIEAAFHDLPLTACAATQVEPTPGTTILALFYEAPCEIALATLRECAEKALARWKQPRHYQRLDALPRTGTGKVIRKGLGARYRRPE</sequence>
<reference evidence="4 5" key="1">
    <citation type="journal article" date="2022" name="Microorganisms">
        <title>Genome Sequence and Characterization of a Xanthorhodopsin-Containing, Aerobic Anoxygenic Phototrophic Rhodobacter Species, Isolated from Mesophilic Conditions at Yellowstone National Park.</title>
        <authorList>
            <person name="Kyndt J.A."/>
            <person name="Robertson S."/>
            <person name="Shoffstall I.B."/>
            <person name="Ramaley R.F."/>
            <person name="Meyer T.E."/>
        </authorList>
    </citation>
    <scope>NUCLEOTIDE SEQUENCE [LARGE SCALE GENOMIC DNA]</scope>
    <source>
        <strain evidence="4 5">M37P</strain>
    </source>
</reference>